<dbReference type="InterPro" id="IPR002710">
    <property type="entry name" value="Dilute_dom"/>
</dbReference>
<evidence type="ECO:0000259" key="1">
    <source>
        <dbReference type="PROSITE" id="PS51126"/>
    </source>
</evidence>
<evidence type="ECO:0000313" key="3">
    <source>
        <dbReference type="Proteomes" id="UP000663864"/>
    </source>
</evidence>
<gene>
    <name evidence="2" type="ORF">ZHD862_LOCUS39314</name>
</gene>
<organism evidence="2 3">
    <name type="scientific">Rotaria sordida</name>
    <dbReference type="NCBI Taxonomy" id="392033"/>
    <lineage>
        <taxon>Eukaryota</taxon>
        <taxon>Metazoa</taxon>
        <taxon>Spiralia</taxon>
        <taxon>Gnathifera</taxon>
        <taxon>Rotifera</taxon>
        <taxon>Eurotatoria</taxon>
        <taxon>Bdelloidea</taxon>
        <taxon>Philodinida</taxon>
        <taxon>Philodinidae</taxon>
        <taxon>Rotaria</taxon>
    </lineage>
</organism>
<dbReference type="PROSITE" id="PS51126">
    <property type="entry name" value="DILUTE"/>
    <property type="match status" value="1"/>
</dbReference>
<dbReference type="Pfam" id="PF01843">
    <property type="entry name" value="DIL"/>
    <property type="match status" value="1"/>
</dbReference>
<sequence>DGHNHLTEWLRDQNLQESGAADCLLPLTQAVQLFLCRKDETSISNVCTKLTIVQ</sequence>
<dbReference type="EMBL" id="CAJNOT010016689">
    <property type="protein sequence ID" value="CAF1549572.1"/>
    <property type="molecule type" value="Genomic_DNA"/>
</dbReference>
<protein>
    <recommendedName>
        <fullName evidence="1">Dilute domain-containing protein</fullName>
    </recommendedName>
</protein>
<name>A0A815X4F7_9BILA</name>
<dbReference type="Proteomes" id="UP000663864">
    <property type="component" value="Unassembled WGS sequence"/>
</dbReference>
<evidence type="ECO:0000313" key="2">
    <source>
        <dbReference type="EMBL" id="CAF1549572.1"/>
    </source>
</evidence>
<feature type="non-terminal residue" evidence="2">
    <location>
        <position position="54"/>
    </location>
</feature>
<dbReference type="AlphaFoldDB" id="A0A815X4F7"/>
<reference evidence="2" key="1">
    <citation type="submission" date="2021-02" db="EMBL/GenBank/DDBJ databases">
        <authorList>
            <person name="Nowell W R."/>
        </authorList>
    </citation>
    <scope>NUCLEOTIDE SEQUENCE</scope>
</reference>
<accession>A0A815X4F7</accession>
<feature type="domain" description="Dilute" evidence="1">
    <location>
        <begin position="1"/>
        <end position="54"/>
    </location>
</feature>
<proteinExistence type="predicted"/>
<comment type="caution">
    <text evidence="2">The sequence shown here is derived from an EMBL/GenBank/DDBJ whole genome shotgun (WGS) entry which is preliminary data.</text>
</comment>
<feature type="non-terminal residue" evidence="2">
    <location>
        <position position="1"/>
    </location>
</feature>